<name>A0ABR7LM34_9ACTN</name>
<evidence type="ECO:0000256" key="2">
    <source>
        <dbReference type="ARBA" id="ARBA00022692"/>
    </source>
</evidence>
<evidence type="ECO:0000313" key="9">
    <source>
        <dbReference type="Proteomes" id="UP000805614"/>
    </source>
</evidence>
<feature type="transmembrane region" description="Helical" evidence="6">
    <location>
        <begin position="69"/>
        <end position="93"/>
    </location>
</feature>
<keyword evidence="6" id="KW-1003">Cell membrane</keyword>
<dbReference type="Proteomes" id="UP000805614">
    <property type="component" value="Unassembled WGS sequence"/>
</dbReference>
<dbReference type="PANTHER" id="PTHR43027">
    <property type="entry name" value="DOXORUBICIN RESISTANCE ABC TRANSPORTER PERMEASE PROTEIN DRRC-RELATED"/>
    <property type="match status" value="1"/>
</dbReference>
<dbReference type="PANTHER" id="PTHR43027:SF2">
    <property type="entry name" value="TRANSPORT PERMEASE PROTEIN"/>
    <property type="match status" value="1"/>
</dbReference>
<feature type="transmembrane region" description="Helical" evidence="6">
    <location>
        <begin position="36"/>
        <end position="57"/>
    </location>
</feature>
<comment type="caution">
    <text evidence="8">The sequence shown here is derived from an EMBL/GenBank/DDBJ whole genome shotgun (WGS) entry which is preliminary data.</text>
</comment>
<dbReference type="PIRSF" id="PIRSF006648">
    <property type="entry name" value="DrrB"/>
    <property type="match status" value="1"/>
</dbReference>
<feature type="transmembrane region" description="Helical" evidence="6">
    <location>
        <begin position="114"/>
        <end position="139"/>
    </location>
</feature>
<dbReference type="InterPro" id="IPR013525">
    <property type="entry name" value="ABC2_TM"/>
</dbReference>
<keyword evidence="5" id="KW-0046">Antibiotic resistance</keyword>
<comment type="similarity">
    <text evidence="6">Belongs to the ABC-2 integral membrane protein family.</text>
</comment>
<evidence type="ECO:0000256" key="4">
    <source>
        <dbReference type="ARBA" id="ARBA00023136"/>
    </source>
</evidence>
<accession>A0ABR7LM34</accession>
<organism evidence="8 9">
    <name type="scientific">Actinomadura alba</name>
    <dbReference type="NCBI Taxonomy" id="406431"/>
    <lineage>
        <taxon>Bacteria</taxon>
        <taxon>Bacillati</taxon>
        <taxon>Actinomycetota</taxon>
        <taxon>Actinomycetes</taxon>
        <taxon>Streptosporangiales</taxon>
        <taxon>Thermomonosporaceae</taxon>
        <taxon>Actinomadura</taxon>
    </lineage>
</organism>
<dbReference type="Pfam" id="PF01061">
    <property type="entry name" value="ABC2_membrane"/>
    <property type="match status" value="1"/>
</dbReference>
<protein>
    <recommendedName>
        <fullName evidence="6">Transport permease protein</fullName>
    </recommendedName>
</protein>
<feature type="domain" description="ABC transmembrane type-2" evidence="7">
    <location>
        <begin position="35"/>
        <end position="273"/>
    </location>
</feature>
<feature type="transmembrane region" description="Helical" evidence="6">
    <location>
        <begin position="249"/>
        <end position="268"/>
    </location>
</feature>
<keyword evidence="9" id="KW-1185">Reference proteome</keyword>
<evidence type="ECO:0000259" key="7">
    <source>
        <dbReference type="PROSITE" id="PS51012"/>
    </source>
</evidence>
<feature type="transmembrane region" description="Helical" evidence="6">
    <location>
        <begin position="151"/>
        <end position="172"/>
    </location>
</feature>
<sequence>MSSRNAMRTATLPAPLRVGLSRGGLEVKSFFREKEAVLFTFAMPVILLVVLGAILNGEIGATGIDYRQYLSAGIIAAGIMSTTFVGIGVGIATERDDGTLKRLYGSPMPRSAYFIGKTICALVLSVLETALLLVIGTVLYGLEPPGDLGRWITFGWVFMLGVASCTLLGIAISSVPRSHRSASTVLNVPFLVLQFTSGVFFMFGDLPKAVQQLSALFPLKWMCQGLRSALLPDTLLVQEPVPSWEHGRVALMLSLWCAAGLALCLTTFRWKRRDDR</sequence>
<dbReference type="PROSITE" id="PS51012">
    <property type="entry name" value="ABC_TM2"/>
    <property type="match status" value="1"/>
</dbReference>
<gene>
    <name evidence="8" type="ORF">HKK74_10400</name>
</gene>
<evidence type="ECO:0000256" key="1">
    <source>
        <dbReference type="ARBA" id="ARBA00004141"/>
    </source>
</evidence>
<dbReference type="InterPro" id="IPR047817">
    <property type="entry name" value="ABC2_TM_bact-type"/>
</dbReference>
<evidence type="ECO:0000313" key="8">
    <source>
        <dbReference type="EMBL" id="MBC6465905.1"/>
    </source>
</evidence>
<evidence type="ECO:0000256" key="3">
    <source>
        <dbReference type="ARBA" id="ARBA00022989"/>
    </source>
</evidence>
<keyword evidence="2 6" id="KW-0812">Transmembrane</keyword>
<evidence type="ECO:0000256" key="5">
    <source>
        <dbReference type="ARBA" id="ARBA00023251"/>
    </source>
</evidence>
<keyword evidence="6" id="KW-0813">Transport</keyword>
<feature type="transmembrane region" description="Helical" evidence="6">
    <location>
        <begin position="184"/>
        <end position="203"/>
    </location>
</feature>
<evidence type="ECO:0000256" key="6">
    <source>
        <dbReference type="RuleBase" id="RU361157"/>
    </source>
</evidence>
<keyword evidence="4 6" id="KW-0472">Membrane</keyword>
<comment type="subcellular location">
    <subcellularLocation>
        <location evidence="6">Cell membrane</location>
        <topology evidence="6">Multi-pass membrane protein</topology>
    </subcellularLocation>
    <subcellularLocation>
        <location evidence="1">Membrane</location>
        <topology evidence="1">Multi-pass membrane protein</topology>
    </subcellularLocation>
</comment>
<keyword evidence="3 6" id="KW-1133">Transmembrane helix</keyword>
<dbReference type="EMBL" id="JABVEC010000006">
    <property type="protein sequence ID" value="MBC6465905.1"/>
    <property type="molecule type" value="Genomic_DNA"/>
</dbReference>
<dbReference type="RefSeq" id="WP_187242923.1">
    <property type="nucleotide sequence ID" value="NZ_BAAAOK010000028.1"/>
</dbReference>
<proteinExistence type="inferred from homology"/>
<reference evidence="8 9" key="1">
    <citation type="submission" date="2020-06" db="EMBL/GenBank/DDBJ databases">
        <title>Actinomadura xiongansis sp. nov., isolated from soil of Baiyangdian.</title>
        <authorList>
            <person name="Zhang X."/>
        </authorList>
    </citation>
    <scope>NUCLEOTIDE SEQUENCE [LARGE SCALE GENOMIC DNA]</scope>
    <source>
        <strain evidence="8 9">HBUM206468</strain>
    </source>
</reference>
<dbReference type="InterPro" id="IPR052902">
    <property type="entry name" value="ABC-2_transporter"/>
</dbReference>
<dbReference type="InterPro" id="IPR000412">
    <property type="entry name" value="ABC_2_transport"/>
</dbReference>